<proteinExistence type="predicted"/>
<dbReference type="InParanoid" id="A0A482WID5"/>
<name>A0A482WID5_LAOST</name>
<organism evidence="1 2">
    <name type="scientific">Laodelphax striatellus</name>
    <name type="common">Small brown planthopper</name>
    <name type="synonym">Delphax striatella</name>
    <dbReference type="NCBI Taxonomy" id="195883"/>
    <lineage>
        <taxon>Eukaryota</taxon>
        <taxon>Metazoa</taxon>
        <taxon>Ecdysozoa</taxon>
        <taxon>Arthropoda</taxon>
        <taxon>Hexapoda</taxon>
        <taxon>Insecta</taxon>
        <taxon>Pterygota</taxon>
        <taxon>Neoptera</taxon>
        <taxon>Paraneoptera</taxon>
        <taxon>Hemiptera</taxon>
        <taxon>Auchenorrhyncha</taxon>
        <taxon>Fulgoroidea</taxon>
        <taxon>Delphacidae</taxon>
        <taxon>Criomorphinae</taxon>
        <taxon>Laodelphax</taxon>
    </lineage>
</organism>
<evidence type="ECO:0000313" key="2">
    <source>
        <dbReference type="Proteomes" id="UP000291343"/>
    </source>
</evidence>
<dbReference type="Proteomes" id="UP000291343">
    <property type="component" value="Unassembled WGS sequence"/>
</dbReference>
<keyword evidence="2" id="KW-1185">Reference proteome</keyword>
<evidence type="ECO:0000313" key="1">
    <source>
        <dbReference type="EMBL" id="RZF33274.1"/>
    </source>
</evidence>
<protein>
    <submittedName>
        <fullName evidence="1">Uncharacterized protein</fullName>
    </submittedName>
</protein>
<comment type="caution">
    <text evidence="1">The sequence shown here is derived from an EMBL/GenBank/DDBJ whole genome shotgun (WGS) entry which is preliminary data.</text>
</comment>
<gene>
    <name evidence="1" type="ORF">LSTR_LSTR007619</name>
</gene>
<reference evidence="1 2" key="1">
    <citation type="journal article" date="2017" name="Gigascience">
        <title>Genome sequence of the small brown planthopper, Laodelphax striatellus.</title>
        <authorList>
            <person name="Zhu J."/>
            <person name="Jiang F."/>
            <person name="Wang X."/>
            <person name="Yang P."/>
            <person name="Bao Y."/>
            <person name="Zhao W."/>
            <person name="Wang W."/>
            <person name="Lu H."/>
            <person name="Wang Q."/>
            <person name="Cui N."/>
            <person name="Li J."/>
            <person name="Chen X."/>
            <person name="Luo L."/>
            <person name="Yu J."/>
            <person name="Kang L."/>
            <person name="Cui F."/>
        </authorList>
    </citation>
    <scope>NUCLEOTIDE SEQUENCE [LARGE SCALE GENOMIC DNA]</scope>
    <source>
        <strain evidence="1">Lst14</strain>
    </source>
</reference>
<accession>A0A482WID5</accession>
<dbReference type="EMBL" id="QKKF02034243">
    <property type="protein sequence ID" value="RZF33274.1"/>
    <property type="molecule type" value="Genomic_DNA"/>
</dbReference>
<sequence>MDSAKIYNELERADLQALVINWDRFKCRMPFIARDLSIMHLGSKLRKAYRSVCVCVSAKRVLTASAKTESEAGESHRTLTD</sequence>
<dbReference type="AlphaFoldDB" id="A0A482WID5"/>